<protein>
    <recommendedName>
        <fullName evidence="4">MFS transporter</fullName>
    </recommendedName>
</protein>
<dbReference type="EMBL" id="BMNH01000011">
    <property type="protein sequence ID" value="GGO71735.1"/>
    <property type="molecule type" value="Genomic_DNA"/>
</dbReference>
<dbReference type="AlphaFoldDB" id="A0A917Z0V9"/>
<proteinExistence type="predicted"/>
<keyword evidence="1" id="KW-0812">Transmembrane</keyword>
<organism evidence="2 3">
    <name type="scientific">Nonomuraea cavernae</name>
    <dbReference type="NCBI Taxonomy" id="2045107"/>
    <lineage>
        <taxon>Bacteria</taxon>
        <taxon>Bacillati</taxon>
        <taxon>Actinomycetota</taxon>
        <taxon>Actinomycetes</taxon>
        <taxon>Streptosporangiales</taxon>
        <taxon>Streptosporangiaceae</taxon>
        <taxon>Nonomuraea</taxon>
    </lineage>
</organism>
<evidence type="ECO:0000313" key="2">
    <source>
        <dbReference type="EMBL" id="GGO71735.1"/>
    </source>
</evidence>
<accession>A0A917Z0V9</accession>
<evidence type="ECO:0008006" key="4">
    <source>
        <dbReference type="Google" id="ProtNLM"/>
    </source>
</evidence>
<reference evidence="2" key="1">
    <citation type="journal article" date="2014" name="Int. J. Syst. Evol. Microbiol.">
        <title>Complete genome sequence of Corynebacterium casei LMG S-19264T (=DSM 44701T), isolated from a smear-ripened cheese.</title>
        <authorList>
            <consortium name="US DOE Joint Genome Institute (JGI-PGF)"/>
            <person name="Walter F."/>
            <person name="Albersmeier A."/>
            <person name="Kalinowski J."/>
            <person name="Ruckert C."/>
        </authorList>
    </citation>
    <scope>NUCLEOTIDE SEQUENCE</scope>
    <source>
        <strain evidence="2">CGMCC 4.7368</strain>
    </source>
</reference>
<evidence type="ECO:0000256" key="1">
    <source>
        <dbReference type="SAM" id="Phobius"/>
    </source>
</evidence>
<keyword evidence="1" id="KW-1133">Transmembrane helix</keyword>
<dbReference type="RefSeq" id="WP_225263324.1">
    <property type="nucleotide sequence ID" value="NZ_BMNH01000011.1"/>
</dbReference>
<keyword evidence="3" id="KW-1185">Reference proteome</keyword>
<name>A0A917Z0V9_9ACTN</name>
<sequence>MTTKASTALLTAVWGMLGGLLGPRTAIGLAGVLLLATPLLLIPIAPDRQSTRSRSAAAA</sequence>
<evidence type="ECO:0000313" key="3">
    <source>
        <dbReference type="Proteomes" id="UP000646523"/>
    </source>
</evidence>
<reference evidence="2" key="2">
    <citation type="submission" date="2020-09" db="EMBL/GenBank/DDBJ databases">
        <authorList>
            <person name="Sun Q."/>
            <person name="Zhou Y."/>
        </authorList>
    </citation>
    <scope>NUCLEOTIDE SEQUENCE</scope>
    <source>
        <strain evidence="2">CGMCC 4.7368</strain>
    </source>
</reference>
<comment type="caution">
    <text evidence="2">The sequence shown here is derived from an EMBL/GenBank/DDBJ whole genome shotgun (WGS) entry which is preliminary data.</text>
</comment>
<keyword evidence="1" id="KW-0472">Membrane</keyword>
<dbReference type="Proteomes" id="UP000646523">
    <property type="component" value="Unassembled WGS sequence"/>
</dbReference>
<gene>
    <name evidence="2" type="ORF">GCM10012289_38110</name>
</gene>
<feature type="transmembrane region" description="Helical" evidence="1">
    <location>
        <begin position="26"/>
        <end position="45"/>
    </location>
</feature>